<dbReference type="InterPro" id="IPR029068">
    <property type="entry name" value="Glyas_Bleomycin-R_OHBP_Dase"/>
</dbReference>
<evidence type="ECO:0000313" key="3">
    <source>
        <dbReference type="Proteomes" id="UP000236732"/>
    </source>
</evidence>
<dbReference type="OrthoDB" id="9798201at2"/>
<evidence type="ECO:0000313" key="2">
    <source>
        <dbReference type="EMBL" id="SEG96562.1"/>
    </source>
</evidence>
<dbReference type="Gene3D" id="3.30.720.120">
    <property type="match status" value="1"/>
</dbReference>
<dbReference type="Proteomes" id="UP000236732">
    <property type="component" value="Unassembled WGS sequence"/>
</dbReference>
<dbReference type="InterPro" id="IPR037523">
    <property type="entry name" value="VOC_core"/>
</dbReference>
<reference evidence="2 3" key="1">
    <citation type="submission" date="2016-10" db="EMBL/GenBank/DDBJ databases">
        <authorList>
            <person name="de Groot N.N."/>
        </authorList>
    </citation>
    <scope>NUCLEOTIDE SEQUENCE [LARGE SCALE GENOMIC DNA]</scope>
    <source>
        <strain evidence="2 3">CGMCC 4.7037</strain>
    </source>
</reference>
<feature type="domain" description="VOC" evidence="1">
    <location>
        <begin position="3"/>
        <end position="116"/>
    </location>
</feature>
<dbReference type="GO" id="GO:0051213">
    <property type="term" value="F:dioxygenase activity"/>
    <property type="evidence" value="ECO:0007669"/>
    <property type="project" value="UniProtKB-KW"/>
</dbReference>
<dbReference type="Pfam" id="PF00903">
    <property type="entry name" value="Glyoxalase"/>
    <property type="match status" value="1"/>
</dbReference>
<keyword evidence="2" id="KW-0560">Oxidoreductase</keyword>
<protein>
    <submittedName>
        <fullName evidence="2">Glyoxalase/Bleomycin resistance protein/Dioxygenase superfamily protein</fullName>
    </submittedName>
</protein>
<name>A0A1H6EFK8_9ACTN</name>
<dbReference type="Gene3D" id="3.30.720.110">
    <property type="match status" value="1"/>
</dbReference>
<gene>
    <name evidence="2" type="ORF">SAMN05444920_1102</name>
</gene>
<dbReference type="SUPFAM" id="SSF54593">
    <property type="entry name" value="Glyoxalase/Bleomycin resistance protein/Dihydroxybiphenyl dioxygenase"/>
    <property type="match status" value="1"/>
</dbReference>
<proteinExistence type="predicted"/>
<dbReference type="PROSITE" id="PS51819">
    <property type="entry name" value="VOC"/>
    <property type="match status" value="1"/>
</dbReference>
<keyword evidence="2" id="KW-0223">Dioxygenase</keyword>
<dbReference type="RefSeq" id="WP_103959612.1">
    <property type="nucleotide sequence ID" value="NZ_FNVT01000010.1"/>
</dbReference>
<evidence type="ECO:0000259" key="1">
    <source>
        <dbReference type="PROSITE" id="PS51819"/>
    </source>
</evidence>
<sequence length="122" mass="13142">MNIVASAVTLYVDDVAASSTFFTTHLGFHESVASGTYACLVRPDATGDIVLQLRGAGERPATGVVVTFTVTDVTGEYDRLVREGVTISVPLRDEPWAERLFEMTDPNGIVIRLVEWTAPAGL</sequence>
<dbReference type="AlphaFoldDB" id="A0A1H6EFK8"/>
<dbReference type="InterPro" id="IPR004360">
    <property type="entry name" value="Glyas_Fos-R_dOase_dom"/>
</dbReference>
<organism evidence="2 3">
    <name type="scientific">Nonomuraea solani</name>
    <dbReference type="NCBI Taxonomy" id="1144553"/>
    <lineage>
        <taxon>Bacteria</taxon>
        <taxon>Bacillati</taxon>
        <taxon>Actinomycetota</taxon>
        <taxon>Actinomycetes</taxon>
        <taxon>Streptosporangiales</taxon>
        <taxon>Streptosporangiaceae</taxon>
        <taxon>Nonomuraea</taxon>
    </lineage>
</organism>
<dbReference type="EMBL" id="FNVT01000010">
    <property type="protein sequence ID" value="SEG96562.1"/>
    <property type="molecule type" value="Genomic_DNA"/>
</dbReference>
<accession>A0A1H6EFK8</accession>
<keyword evidence="3" id="KW-1185">Reference proteome</keyword>